<evidence type="ECO:0000313" key="2">
    <source>
        <dbReference type="EMBL" id="PCI76267.1"/>
    </source>
</evidence>
<reference evidence="3" key="1">
    <citation type="submission" date="2017-08" db="EMBL/GenBank/DDBJ databases">
        <title>A dynamic microbial community with high functional redundancy inhabits the cold, oxic subseafloor aquifer.</title>
        <authorList>
            <person name="Tully B.J."/>
            <person name="Wheat C.G."/>
            <person name="Glazer B.T."/>
            <person name="Huber J.A."/>
        </authorList>
    </citation>
    <scope>NUCLEOTIDE SEQUENCE [LARGE SCALE GENOMIC DNA]</scope>
</reference>
<feature type="transmembrane region" description="Helical" evidence="1">
    <location>
        <begin position="215"/>
        <end position="234"/>
    </location>
</feature>
<accession>A0A2A4X2I5</accession>
<protein>
    <submittedName>
        <fullName evidence="2">Uncharacterized protein</fullName>
    </submittedName>
</protein>
<dbReference type="AlphaFoldDB" id="A0A2A4X2I5"/>
<sequence>ILLPNGDYYSIKPLSTDQGFVEGSIGFCRSIHEETQELGSLPTTVIQLYHLKIGPIMEVFRQARERINDQEITWAASVSYKADITEKAHNTVNSQSFVYTLLKAGGIENKEFLYGSHSSRTGPKDREFYDLTRCNIDSYWGQYARIPVHINPRDLLLWVTSAAEAYAEDKQATCEVMQSRLVEQISVKEETDTETEESPTHGAAVEPKSTVAGQIAGTTIGLLALAAGGIAFFFQKEQRKK</sequence>
<keyword evidence="1" id="KW-1133">Transmembrane helix</keyword>
<dbReference type="Proteomes" id="UP000218775">
    <property type="component" value="Unassembled WGS sequence"/>
</dbReference>
<keyword evidence="1" id="KW-0472">Membrane</keyword>
<name>A0A2A4X2I5_UNCAE</name>
<keyword evidence="1" id="KW-0812">Transmembrane</keyword>
<evidence type="ECO:0000256" key="1">
    <source>
        <dbReference type="SAM" id="Phobius"/>
    </source>
</evidence>
<proteinExistence type="predicted"/>
<evidence type="ECO:0000313" key="3">
    <source>
        <dbReference type="Proteomes" id="UP000218775"/>
    </source>
</evidence>
<comment type="caution">
    <text evidence="2">The sequence shown here is derived from an EMBL/GenBank/DDBJ whole genome shotgun (WGS) entry which is preliminary data.</text>
</comment>
<feature type="non-terminal residue" evidence="2">
    <location>
        <position position="1"/>
    </location>
</feature>
<dbReference type="EMBL" id="NVUK01000031">
    <property type="protein sequence ID" value="PCI76267.1"/>
    <property type="molecule type" value="Genomic_DNA"/>
</dbReference>
<gene>
    <name evidence="2" type="ORF">COB21_04555</name>
</gene>
<organism evidence="2 3">
    <name type="scientific">Aerophobetes bacterium</name>
    <dbReference type="NCBI Taxonomy" id="2030807"/>
    <lineage>
        <taxon>Bacteria</taxon>
        <taxon>Candidatus Aerophobota</taxon>
    </lineage>
</organism>